<dbReference type="AlphaFoldDB" id="K6XI40"/>
<dbReference type="EMBL" id="BAEO01000051">
    <property type="protein sequence ID" value="GAC20289.1"/>
    <property type="molecule type" value="Genomic_DNA"/>
</dbReference>
<dbReference type="STRING" id="493475.GARC_3331"/>
<sequence>MTSAYAPPIYNDETVYSYVARLHLYRVETNHRATAQRWFRKAPINIDQRLPVGLQHLAESTGHLTNHLLHNHTFFPLFAGFVSSPDLLKQTMLSNSGHSLANISTVAQSAMKQLGGSWYCPECIEQDRLTFGLAFWHLSHQMHGVISCPVHAINLRYLNTSSRKFYLPPQSDNAPRTIASKHAVRLTDLILRYSHDYQFVSYDCREDYWGGPVELVRLKNLLKGQSVDMTLLLPQANEISESMFGFQLLSESVIHNLLHKSNHSCHPLKFIFLCYVLNQMRNKNRRIDEPRNVETGKLQVDRERCIKLLNKRAYSLREIARRLKRSVNFVKSIASQKSIGFQRRTQFITADIEARILQSAHVGLHRAIIAKREGVSVGAVEQLIQSVHGLSEKRKSIRMEERGKLARQCILKAIDEHTNITRKELKNLHYADYTWLYKHDNEWLYQTLPPAQNYSKK</sequence>
<evidence type="ECO:0000259" key="2">
    <source>
        <dbReference type="Pfam" id="PF15978"/>
    </source>
</evidence>
<dbReference type="Pfam" id="PF06527">
    <property type="entry name" value="TniQ"/>
    <property type="match status" value="1"/>
</dbReference>
<dbReference type="OrthoDB" id="470139at2"/>
<dbReference type="Proteomes" id="UP000006327">
    <property type="component" value="Unassembled WGS sequence"/>
</dbReference>
<protein>
    <submittedName>
        <fullName evidence="3">Uncharacterized protein</fullName>
    </submittedName>
</protein>
<dbReference type="eggNOG" id="COG3415">
    <property type="taxonomic scope" value="Bacteria"/>
</dbReference>
<accession>K6XI40</accession>
<evidence type="ECO:0000313" key="4">
    <source>
        <dbReference type="Proteomes" id="UP000006327"/>
    </source>
</evidence>
<comment type="caution">
    <text evidence="3">The sequence shown here is derived from an EMBL/GenBank/DDBJ whole genome shotgun (WGS) entry which is preliminary data.</text>
</comment>
<keyword evidence="4" id="KW-1185">Reference proteome</keyword>
<proteinExistence type="predicted"/>
<name>K6XI40_9ALTE</name>
<dbReference type="InterPro" id="IPR009492">
    <property type="entry name" value="TniQ"/>
</dbReference>
<evidence type="ECO:0000313" key="3">
    <source>
        <dbReference type="EMBL" id="GAC20289.1"/>
    </source>
</evidence>
<feature type="domain" description="Transposon Tn7 transposition protein TnsD C-terminal" evidence="2">
    <location>
        <begin position="355"/>
        <end position="452"/>
    </location>
</feature>
<organism evidence="3 4">
    <name type="scientific">Paraglaciecola arctica BSs20135</name>
    <dbReference type="NCBI Taxonomy" id="493475"/>
    <lineage>
        <taxon>Bacteria</taxon>
        <taxon>Pseudomonadati</taxon>
        <taxon>Pseudomonadota</taxon>
        <taxon>Gammaproteobacteria</taxon>
        <taxon>Alteromonadales</taxon>
        <taxon>Alteromonadaceae</taxon>
        <taxon>Paraglaciecola</taxon>
    </lineage>
</organism>
<dbReference type="RefSeq" id="WP_007622067.1">
    <property type="nucleotide sequence ID" value="NZ_BAEO01000051.1"/>
</dbReference>
<reference evidence="3 4" key="1">
    <citation type="journal article" date="2017" name="Antonie Van Leeuwenhoek">
        <title>Rhizobium rhizosphaerae sp. nov., a novel species isolated from rice rhizosphere.</title>
        <authorList>
            <person name="Zhao J.J."/>
            <person name="Zhang J."/>
            <person name="Zhang R.J."/>
            <person name="Zhang C.W."/>
            <person name="Yin H.Q."/>
            <person name="Zhang X.X."/>
        </authorList>
    </citation>
    <scope>NUCLEOTIDE SEQUENCE [LARGE SCALE GENOMIC DNA]</scope>
    <source>
        <strain evidence="3 4">BSs20135</strain>
    </source>
</reference>
<dbReference type="Pfam" id="PF15978">
    <property type="entry name" value="TnsD"/>
    <property type="match status" value="1"/>
</dbReference>
<gene>
    <name evidence="3" type="ORF">GARC_3331</name>
</gene>
<evidence type="ECO:0000259" key="1">
    <source>
        <dbReference type="Pfam" id="PF06527"/>
    </source>
</evidence>
<feature type="domain" description="TniQ" evidence="1">
    <location>
        <begin position="5"/>
        <end position="155"/>
    </location>
</feature>
<dbReference type="InterPro" id="IPR032750">
    <property type="entry name" value="TnsD_C"/>
</dbReference>